<proteinExistence type="predicted"/>
<dbReference type="InterPro" id="IPR016174">
    <property type="entry name" value="Di-haem_cyt_TM"/>
</dbReference>
<dbReference type="InterPro" id="IPR011577">
    <property type="entry name" value="Cyt_b561_bac/Ni-Hgenase"/>
</dbReference>
<keyword evidence="4 6" id="KW-1133">Transmembrane helix</keyword>
<protein>
    <submittedName>
        <fullName evidence="8">Cytochrome b/b6 domain-containing protein</fullName>
    </submittedName>
</protein>
<dbReference type="SUPFAM" id="SSF81342">
    <property type="entry name" value="Transmembrane di-heme cytochromes"/>
    <property type="match status" value="1"/>
</dbReference>
<feature type="transmembrane region" description="Helical" evidence="6">
    <location>
        <begin position="20"/>
        <end position="37"/>
    </location>
</feature>
<dbReference type="Proteomes" id="UP001596422">
    <property type="component" value="Unassembled WGS sequence"/>
</dbReference>
<dbReference type="InterPro" id="IPR051542">
    <property type="entry name" value="Hydrogenase_cytochrome"/>
</dbReference>
<gene>
    <name evidence="8" type="ORF">ACFQDL_19020</name>
</gene>
<sequence length="157" mass="17125">MNTFPSKQNANGGVPVWDPLVRIFHWSLVGFFMLAWLTEDELQGLHQWSGYAVAGLVGFRVIWGLIGTRHARFSDFVRGPREIRAYLKTLLTRHPRHYLGHNPAGGAMVVLMLVGLSALTLTGMMLAAADGSGPWSVPGSAAFPSTMSRRCTSSSPT</sequence>
<evidence type="ECO:0000256" key="5">
    <source>
        <dbReference type="ARBA" id="ARBA00023136"/>
    </source>
</evidence>
<organism evidence="8 9">
    <name type="scientific">Marinobacterium aestuariivivens</name>
    <dbReference type="NCBI Taxonomy" id="1698799"/>
    <lineage>
        <taxon>Bacteria</taxon>
        <taxon>Pseudomonadati</taxon>
        <taxon>Pseudomonadota</taxon>
        <taxon>Gammaproteobacteria</taxon>
        <taxon>Oceanospirillales</taxon>
        <taxon>Oceanospirillaceae</taxon>
        <taxon>Marinobacterium</taxon>
    </lineage>
</organism>
<feature type="domain" description="Cytochrome b561 bacterial/Ni-hydrogenase" evidence="7">
    <location>
        <begin position="16"/>
        <end position="129"/>
    </location>
</feature>
<dbReference type="PANTHER" id="PTHR30485:SF2">
    <property type="entry name" value="BLL0597 PROTEIN"/>
    <property type="match status" value="1"/>
</dbReference>
<evidence type="ECO:0000313" key="9">
    <source>
        <dbReference type="Proteomes" id="UP001596422"/>
    </source>
</evidence>
<dbReference type="PANTHER" id="PTHR30485">
    <property type="entry name" value="NI/FE-HYDROGENASE 1 B-TYPE CYTOCHROME SUBUNIT"/>
    <property type="match status" value="1"/>
</dbReference>
<evidence type="ECO:0000256" key="2">
    <source>
        <dbReference type="ARBA" id="ARBA00022475"/>
    </source>
</evidence>
<feature type="transmembrane region" description="Helical" evidence="6">
    <location>
        <begin position="49"/>
        <end position="66"/>
    </location>
</feature>
<name>A0ABW2A3A2_9GAMM</name>
<reference evidence="9" key="1">
    <citation type="journal article" date="2019" name="Int. J. Syst. Evol. Microbiol.">
        <title>The Global Catalogue of Microorganisms (GCM) 10K type strain sequencing project: providing services to taxonomists for standard genome sequencing and annotation.</title>
        <authorList>
            <consortium name="The Broad Institute Genomics Platform"/>
            <consortium name="The Broad Institute Genome Sequencing Center for Infectious Disease"/>
            <person name="Wu L."/>
            <person name="Ma J."/>
        </authorList>
    </citation>
    <scope>NUCLEOTIDE SEQUENCE [LARGE SCALE GENOMIC DNA]</scope>
    <source>
        <strain evidence="9">NBRC 111756</strain>
    </source>
</reference>
<accession>A0ABW2A3A2</accession>
<dbReference type="EMBL" id="JBHSWE010000001">
    <property type="protein sequence ID" value="MFC6671920.1"/>
    <property type="molecule type" value="Genomic_DNA"/>
</dbReference>
<evidence type="ECO:0000256" key="3">
    <source>
        <dbReference type="ARBA" id="ARBA00022692"/>
    </source>
</evidence>
<comment type="subcellular location">
    <subcellularLocation>
        <location evidence="1">Cell membrane</location>
        <topology evidence="1">Multi-pass membrane protein</topology>
    </subcellularLocation>
</comment>
<keyword evidence="9" id="KW-1185">Reference proteome</keyword>
<evidence type="ECO:0000256" key="6">
    <source>
        <dbReference type="SAM" id="Phobius"/>
    </source>
</evidence>
<evidence type="ECO:0000256" key="4">
    <source>
        <dbReference type="ARBA" id="ARBA00022989"/>
    </source>
</evidence>
<comment type="caution">
    <text evidence="8">The sequence shown here is derived from an EMBL/GenBank/DDBJ whole genome shotgun (WGS) entry which is preliminary data.</text>
</comment>
<dbReference type="Pfam" id="PF01292">
    <property type="entry name" value="Ni_hydr_CYTB"/>
    <property type="match status" value="1"/>
</dbReference>
<dbReference type="RefSeq" id="WP_379910397.1">
    <property type="nucleotide sequence ID" value="NZ_JBHSWE010000001.1"/>
</dbReference>
<keyword evidence="3 6" id="KW-0812">Transmembrane</keyword>
<keyword evidence="2" id="KW-1003">Cell membrane</keyword>
<keyword evidence="5 6" id="KW-0472">Membrane</keyword>
<feature type="transmembrane region" description="Helical" evidence="6">
    <location>
        <begin position="104"/>
        <end position="128"/>
    </location>
</feature>
<evidence type="ECO:0000256" key="1">
    <source>
        <dbReference type="ARBA" id="ARBA00004651"/>
    </source>
</evidence>
<evidence type="ECO:0000259" key="7">
    <source>
        <dbReference type="Pfam" id="PF01292"/>
    </source>
</evidence>
<dbReference type="Gene3D" id="1.20.950.20">
    <property type="entry name" value="Transmembrane di-heme cytochromes, Chain C"/>
    <property type="match status" value="1"/>
</dbReference>
<evidence type="ECO:0000313" key="8">
    <source>
        <dbReference type="EMBL" id="MFC6671920.1"/>
    </source>
</evidence>